<protein>
    <submittedName>
        <fullName evidence="1">Uncharacterized protein</fullName>
    </submittedName>
</protein>
<accession>A0A1A8BSQ5</accession>
<gene>
    <name evidence="1" type="primary">Nfu_g_1_012239</name>
</gene>
<name>A0A1A8BSQ5_NOTKA</name>
<reference evidence="1" key="2">
    <citation type="submission" date="2016-06" db="EMBL/GenBank/DDBJ databases">
        <title>The genome of a short-lived fish provides insights into sex chromosome evolution and the genetic control of aging.</title>
        <authorList>
            <person name="Reichwald K."/>
            <person name="Felder M."/>
            <person name="Petzold A."/>
            <person name="Koch P."/>
            <person name="Groth M."/>
            <person name="Platzer M."/>
        </authorList>
    </citation>
    <scope>NUCLEOTIDE SEQUENCE</scope>
    <source>
        <tissue evidence="1">Brain</tissue>
    </source>
</reference>
<sequence length="76" mass="8611">MAAVWCAEKRGADEKVRRTETGGLHGYEKRLVLAERGEKEEKWSGRGSRNWTKSRSAEHSLAAGEEEWVGTLLHPF</sequence>
<dbReference type="AlphaFoldDB" id="A0A1A8BSQ5"/>
<organism evidence="1">
    <name type="scientific">Nothobranchius kadleci</name>
    <name type="common">African annual killifish</name>
    <dbReference type="NCBI Taxonomy" id="1051664"/>
    <lineage>
        <taxon>Eukaryota</taxon>
        <taxon>Metazoa</taxon>
        <taxon>Chordata</taxon>
        <taxon>Craniata</taxon>
        <taxon>Vertebrata</taxon>
        <taxon>Euteleostomi</taxon>
        <taxon>Actinopterygii</taxon>
        <taxon>Neopterygii</taxon>
        <taxon>Teleostei</taxon>
        <taxon>Neoteleostei</taxon>
        <taxon>Acanthomorphata</taxon>
        <taxon>Ovalentaria</taxon>
        <taxon>Atherinomorphae</taxon>
        <taxon>Cyprinodontiformes</taxon>
        <taxon>Nothobranchiidae</taxon>
        <taxon>Nothobranchius</taxon>
    </lineage>
</organism>
<dbReference type="EMBL" id="HADZ01005599">
    <property type="protein sequence ID" value="SBP69540.1"/>
    <property type="molecule type" value="Transcribed_RNA"/>
</dbReference>
<evidence type="ECO:0000313" key="1">
    <source>
        <dbReference type="EMBL" id="SBP69540.1"/>
    </source>
</evidence>
<proteinExistence type="predicted"/>
<reference evidence="1" key="1">
    <citation type="submission" date="2016-05" db="EMBL/GenBank/DDBJ databases">
        <authorList>
            <person name="Lavstsen T."/>
            <person name="Jespersen J.S."/>
        </authorList>
    </citation>
    <scope>NUCLEOTIDE SEQUENCE</scope>
    <source>
        <tissue evidence="1">Brain</tissue>
    </source>
</reference>
<feature type="non-terminal residue" evidence="1">
    <location>
        <position position="76"/>
    </location>
</feature>